<feature type="region of interest" description="Disordered" evidence="1">
    <location>
        <begin position="214"/>
        <end position="233"/>
    </location>
</feature>
<name>A0ABT8JSP4_9BACL</name>
<evidence type="ECO:0000256" key="1">
    <source>
        <dbReference type="SAM" id="MobiDB-lite"/>
    </source>
</evidence>
<dbReference type="EMBL" id="JAROCC010000008">
    <property type="protein sequence ID" value="MDN4608104.1"/>
    <property type="molecule type" value="Genomic_DNA"/>
</dbReference>
<comment type="caution">
    <text evidence="2">The sequence shown here is derived from an EMBL/GenBank/DDBJ whole genome shotgun (WGS) entry which is preliminary data.</text>
</comment>
<evidence type="ECO:0000313" key="3">
    <source>
        <dbReference type="Proteomes" id="UP001175097"/>
    </source>
</evidence>
<reference evidence="2" key="1">
    <citation type="submission" date="2023-03" db="EMBL/GenBank/DDBJ databases">
        <title>MT1 and MT2 Draft Genomes of Novel Species.</title>
        <authorList>
            <person name="Venkateswaran K."/>
        </authorList>
    </citation>
    <scope>NUCLEOTIDE SEQUENCE</scope>
    <source>
        <strain evidence="2">F6_3S_P_2</strain>
    </source>
</reference>
<dbReference type="Proteomes" id="UP001175097">
    <property type="component" value="Unassembled WGS sequence"/>
</dbReference>
<evidence type="ECO:0000313" key="2">
    <source>
        <dbReference type="EMBL" id="MDN4608104.1"/>
    </source>
</evidence>
<accession>A0ABT8JSP4</accession>
<gene>
    <name evidence="2" type="ORF">P5G49_11555</name>
</gene>
<sequence>MINEMLDLYLEPTKEDIYHRYNSWHHCRGYFATHHKRLQEESIQEVAALQLGFYLAGCEVRSNSGLFHKDYKIHLKFISTVANKADYEAFHSGQLPKEDQVGLLIDLINETQECYGEFGVSDMLVTKILLGVFGIIPAYDDYFKNGLKLHSMESTLTEESLKELILFYKAYEVEFNPYLDSGYTPMKLVDMYFRQVTKYNKHASKIIQSGLESSDCENSKMPNNQTMEKEVRV</sequence>
<keyword evidence="3" id="KW-1185">Reference proteome</keyword>
<protein>
    <submittedName>
        <fullName evidence="2">Uncharacterized protein</fullName>
    </submittedName>
</protein>
<organism evidence="2 3">
    <name type="scientific">Sporosarcina highlanderae</name>
    <dbReference type="NCBI Taxonomy" id="3035916"/>
    <lineage>
        <taxon>Bacteria</taxon>
        <taxon>Bacillati</taxon>
        <taxon>Bacillota</taxon>
        <taxon>Bacilli</taxon>
        <taxon>Bacillales</taxon>
        <taxon>Caryophanaceae</taxon>
        <taxon>Sporosarcina</taxon>
    </lineage>
</organism>
<proteinExistence type="predicted"/>
<dbReference type="RefSeq" id="WP_301243952.1">
    <property type="nucleotide sequence ID" value="NZ_JAROCC010000008.1"/>
</dbReference>